<comment type="similarity">
    <text evidence="1 4">Belongs to the 5-formyltetrahydrofolate cyclo-ligase family.</text>
</comment>
<dbReference type="RefSeq" id="WP_179583687.1">
    <property type="nucleotide sequence ID" value="NZ_JACBYR010000001.1"/>
</dbReference>
<accession>A0A7Y9IRD1</accession>
<dbReference type="GO" id="GO:0046872">
    <property type="term" value="F:metal ion binding"/>
    <property type="evidence" value="ECO:0007669"/>
    <property type="project" value="UniProtKB-KW"/>
</dbReference>
<dbReference type="GO" id="GO:0009396">
    <property type="term" value="P:folic acid-containing compound biosynthetic process"/>
    <property type="evidence" value="ECO:0007669"/>
    <property type="project" value="TreeGrafter"/>
</dbReference>
<evidence type="ECO:0000256" key="1">
    <source>
        <dbReference type="ARBA" id="ARBA00010638"/>
    </source>
</evidence>
<evidence type="ECO:0000256" key="5">
    <source>
        <dbReference type="SAM" id="MobiDB-lite"/>
    </source>
</evidence>
<dbReference type="EMBL" id="JACBYR010000001">
    <property type="protein sequence ID" value="NYE81579.1"/>
    <property type="molecule type" value="Genomic_DNA"/>
</dbReference>
<keyword evidence="6" id="KW-0436">Ligase</keyword>
<keyword evidence="7" id="KW-1185">Reference proteome</keyword>
<keyword evidence="4" id="KW-0460">Magnesium</keyword>
<evidence type="ECO:0000313" key="6">
    <source>
        <dbReference type="EMBL" id="NYE81579.1"/>
    </source>
</evidence>
<dbReference type="GO" id="GO:0030272">
    <property type="term" value="F:5-formyltetrahydrofolate cyclo-ligase activity"/>
    <property type="evidence" value="ECO:0007669"/>
    <property type="project" value="UniProtKB-EC"/>
</dbReference>
<dbReference type="InterPro" id="IPR002698">
    <property type="entry name" value="FTHF_cligase"/>
</dbReference>
<evidence type="ECO:0000313" key="7">
    <source>
        <dbReference type="Proteomes" id="UP000542125"/>
    </source>
</evidence>
<comment type="catalytic activity">
    <reaction evidence="4">
        <text>(6S)-5-formyl-5,6,7,8-tetrahydrofolate + ATP = (6R)-5,10-methenyltetrahydrofolate + ADP + phosphate</text>
        <dbReference type="Rhea" id="RHEA:10488"/>
        <dbReference type="ChEBI" id="CHEBI:30616"/>
        <dbReference type="ChEBI" id="CHEBI:43474"/>
        <dbReference type="ChEBI" id="CHEBI:57455"/>
        <dbReference type="ChEBI" id="CHEBI:57457"/>
        <dbReference type="ChEBI" id="CHEBI:456216"/>
        <dbReference type="EC" id="6.3.3.2"/>
    </reaction>
</comment>
<keyword evidence="4" id="KW-0479">Metal-binding</keyword>
<reference evidence="6 7" key="1">
    <citation type="submission" date="2020-07" db="EMBL/GenBank/DDBJ databases">
        <title>Genomic Encyclopedia of Type Strains, Phase IV (KMG-V): Genome sequencing to study the core and pangenomes of soil and plant-associated prokaryotes.</title>
        <authorList>
            <person name="Whitman W."/>
        </authorList>
    </citation>
    <scope>NUCLEOTIDE SEQUENCE [LARGE SCALE GENOMIC DNA]</scope>
    <source>
        <strain evidence="6 7">SAS40</strain>
    </source>
</reference>
<protein>
    <recommendedName>
        <fullName evidence="4">5-formyltetrahydrofolate cyclo-ligase</fullName>
        <ecNumber evidence="4">6.3.3.2</ecNumber>
    </recommendedName>
</protein>
<sequence>MAGRIASGKPQDGDPAEEDENGVRAQQAAGDGRDGGSANSTAGARAVAAPDAASDLAADTALGLRAGLRAARAAMDTAARRAADARLMSALAAWTDAWLAARRAKGWTRHTVAAFWPIGSEPDLRGLYSHWAAADDVTLALPVVVRQASPLVFRRWSVGGTLAPGAYGIPEPDGDVVCAPDLVLVPLLGFTDDADRIGYGGGYYDRTLADWRAQGLAVMSIGIAYACSRLAPGEHMPAPHDVRLDAVVTDAGWVPAPPAR</sequence>
<proteinExistence type="inferred from homology"/>
<dbReference type="PANTHER" id="PTHR23407:SF1">
    <property type="entry name" value="5-FORMYLTETRAHYDROFOLATE CYCLO-LIGASE"/>
    <property type="match status" value="1"/>
</dbReference>
<dbReference type="PANTHER" id="PTHR23407">
    <property type="entry name" value="ATPASE INHIBITOR/5-FORMYLTETRAHYDROFOLATE CYCLO-LIGASE"/>
    <property type="match status" value="1"/>
</dbReference>
<keyword evidence="2 4" id="KW-0547">Nucleotide-binding</keyword>
<keyword evidence="3 4" id="KW-0067">ATP-binding</keyword>
<organism evidence="6 7">
    <name type="scientific">Pigmentiphaga litoralis</name>
    <dbReference type="NCBI Taxonomy" id="516702"/>
    <lineage>
        <taxon>Bacteria</taxon>
        <taxon>Pseudomonadati</taxon>
        <taxon>Pseudomonadota</taxon>
        <taxon>Betaproteobacteria</taxon>
        <taxon>Burkholderiales</taxon>
        <taxon>Alcaligenaceae</taxon>
        <taxon>Pigmentiphaga</taxon>
    </lineage>
</organism>
<gene>
    <name evidence="6" type="ORF">FHW18_000850</name>
</gene>
<feature type="compositionally biased region" description="Low complexity" evidence="5">
    <location>
        <begin position="24"/>
        <end position="44"/>
    </location>
</feature>
<dbReference type="Proteomes" id="UP000542125">
    <property type="component" value="Unassembled WGS sequence"/>
</dbReference>
<dbReference type="GO" id="GO:0005524">
    <property type="term" value="F:ATP binding"/>
    <property type="evidence" value="ECO:0007669"/>
    <property type="project" value="UniProtKB-KW"/>
</dbReference>
<dbReference type="InterPro" id="IPR024185">
    <property type="entry name" value="FTHF_cligase-like_sf"/>
</dbReference>
<evidence type="ECO:0000256" key="2">
    <source>
        <dbReference type="ARBA" id="ARBA00022741"/>
    </source>
</evidence>
<comment type="cofactor">
    <cofactor evidence="4">
        <name>Mg(2+)</name>
        <dbReference type="ChEBI" id="CHEBI:18420"/>
    </cofactor>
</comment>
<evidence type="ECO:0000256" key="4">
    <source>
        <dbReference type="RuleBase" id="RU361279"/>
    </source>
</evidence>
<dbReference type="SUPFAM" id="SSF100950">
    <property type="entry name" value="NagB/RpiA/CoA transferase-like"/>
    <property type="match status" value="1"/>
</dbReference>
<dbReference type="Gene3D" id="3.40.50.10420">
    <property type="entry name" value="NagB/RpiA/CoA transferase-like"/>
    <property type="match status" value="1"/>
</dbReference>
<dbReference type="Pfam" id="PF01812">
    <property type="entry name" value="5-FTHF_cyc-lig"/>
    <property type="match status" value="1"/>
</dbReference>
<dbReference type="AlphaFoldDB" id="A0A7Y9IRD1"/>
<dbReference type="NCBIfam" id="TIGR02727">
    <property type="entry name" value="MTHFS_bact"/>
    <property type="match status" value="1"/>
</dbReference>
<dbReference type="GO" id="GO:0035999">
    <property type="term" value="P:tetrahydrofolate interconversion"/>
    <property type="evidence" value="ECO:0007669"/>
    <property type="project" value="TreeGrafter"/>
</dbReference>
<feature type="region of interest" description="Disordered" evidence="5">
    <location>
        <begin position="1"/>
        <end position="44"/>
    </location>
</feature>
<dbReference type="InterPro" id="IPR037171">
    <property type="entry name" value="NagB/RpiA_transferase-like"/>
</dbReference>
<dbReference type="EC" id="6.3.3.2" evidence="4"/>
<evidence type="ECO:0000256" key="3">
    <source>
        <dbReference type="ARBA" id="ARBA00022840"/>
    </source>
</evidence>
<name>A0A7Y9IRD1_9BURK</name>
<comment type="caution">
    <text evidence="6">The sequence shown here is derived from an EMBL/GenBank/DDBJ whole genome shotgun (WGS) entry which is preliminary data.</text>
</comment>